<evidence type="ECO:0000256" key="3">
    <source>
        <dbReference type="ARBA" id="ARBA00022475"/>
    </source>
</evidence>
<evidence type="ECO:0000256" key="5">
    <source>
        <dbReference type="ARBA" id="ARBA00022989"/>
    </source>
</evidence>
<feature type="transmembrane region" description="Helical" evidence="7">
    <location>
        <begin position="213"/>
        <end position="233"/>
    </location>
</feature>
<gene>
    <name evidence="9" type="ORF">CP985_13190</name>
</gene>
<reference evidence="9 10" key="1">
    <citation type="submission" date="2017-09" db="EMBL/GenBank/DDBJ databases">
        <title>Genomics of the genus Arcobacter.</title>
        <authorList>
            <person name="Perez-Cataluna A."/>
            <person name="Figueras M.J."/>
            <person name="Salas-Masso N."/>
        </authorList>
    </citation>
    <scope>NUCLEOTIDE SEQUENCE [LARGE SCALE GENOMIC DNA]</scope>
    <source>
        <strain evidence="9 10">CECT 7386</strain>
    </source>
</reference>
<dbReference type="AlphaFoldDB" id="A0AAX2AD47"/>
<feature type="transmembrane region" description="Helical" evidence="7">
    <location>
        <begin position="270"/>
        <end position="290"/>
    </location>
</feature>
<dbReference type="Pfam" id="PF01757">
    <property type="entry name" value="Acyl_transf_3"/>
    <property type="match status" value="1"/>
</dbReference>
<comment type="similarity">
    <text evidence="2">Belongs to the acyltransferase 3 family.</text>
</comment>
<keyword evidence="5 7" id="KW-1133">Transmembrane helix</keyword>
<dbReference type="RefSeq" id="WP_114841360.1">
    <property type="nucleotide sequence ID" value="NZ_CP031219.1"/>
</dbReference>
<evidence type="ECO:0000256" key="6">
    <source>
        <dbReference type="ARBA" id="ARBA00023136"/>
    </source>
</evidence>
<feature type="transmembrane region" description="Helical" evidence="7">
    <location>
        <begin position="190"/>
        <end position="207"/>
    </location>
</feature>
<feature type="transmembrane region" description="Helical" evidence="7">
    <location>
        <begin position="12"/>
        <end position="32"/>
    </location>
</feature>
<keyword evidence="3" id="KW-1003">Cell membrane</keyword>
<dbReference type="PANTHER" id="PTHR40074">
    <property type="entry name" value="O-ACETYLTRANSFERASE WECH"/>
    <property type="match status" value="1"/>
</dbReference>
<evidence type="ECO:0000256" key="2">
    <source>
        <dbReference type="ARBA" id="ARBA00007400"/>
    </source>
</evidence>
<dbReference type="GO" id="GO:0009246">
    <property type="term" value="P:enterobacterial common antigen biosynthetic process"/>
    <property type="evidence" value="ECO:0007669"/>
    <property type="project" value="TreeGrafter"/>
</dbReference>
<feature type="transmembrane region" description="Helical" evidence="7">
    <location>
        <begin position="164"/>
        <end position="183"/>
    </location>
</feature>
<feature type="transmembrane region" description="Helical" evidence="7">
    <location>
        <begin position="44"/>
        <end position="62"/>
    </location>
</feature>
<evidence type="ECO:0000256" key="7">
    <source>
        <dbReference type="SAM" id="Phobius"/>
    </source>
</evidence>
<evidence type="ECO:0000256" key="1">
    <source>
        <dbReference type="ARBA" id="ARBA00004651"/>
    </source>
</evidence>
<evidence type="ECO:0000313" key="9">
    <source>
        <dbReference type="EMBL" id="RXK13707.1"/>
    </source>
</evidence>
<dbReference type="EMBL" id="NXID01000060">
    <property type="protein sequence ID" value="RXK13707.1"/>
    <property type="molecule type" value="Genomic_DNA"/>
</dbReference>
<organism evidence="9 10">
    <name type="scientific">Malaciobacter mytili LMG 24559</name>
    <dbReference type="NCBI Taxonomy" id="1032238"/>
    <lineage>
        <taxon>Bacteria</taxon>
        <taxon>Pseudomonadati</taxon>
        <taxon>Campylobacterota</taxon>
        <taxon>Epsilonproteobacteria</taxon>
        <taxon>Campylobacterales</taxon>
        <taxon>Arcobacteraceae</taxon>
        <taxon>Malaciobacter</taxon>
    </lineage>
</organism>
<dbReference type="KEGG" id="amyt:AMYT_0902"/>
<feature type="domain" description="Acyltransferase 3" evidence="8">
    <location>
        <begin position="4"/>
        <end position="349"/>
    </location>
</feature>
<proteinExistence type="inferred from homology"/>
<feature type="transmembrane region" description="Helical" evidence="7">
    <location>
        <begin position="245"/>
        <end position="264"/>
    </location>
</feature>
<dbReference type="GO" id="GO:0005886">
    <property type="term" value="C:plasma membrane"/>
    <property type="evidence" value="ECO:0007669"/>
    <property type="project" value="UniProtKB-SubCell"/>
</dbReference>
<evidence type="ECO:0000313" key="10">
    <source>
        <dbReference type="Proteomes" id="UP000290092"/>
    </source>
</evidence>
<name>A0AAX2AD47_9BACT</name>
<evidence type="ECO:0000256" key="4">
    <source>
        <dbReference type="ARBA" id="ARBA00022692"/>
    </source>
</evidence>
<accession>A0AAX2AD47</accession>
<keyword evidence="10" id="KW-1185">Reference proteome</keyword>
<feature type="transmembrane region" description="Helical" evidence="7">
    <location>
        <begin position="93"/>
        <end position="112"/>
    </location>
</feature>
<keyword evidence="4 7" id="KW-0812">Transmembrane</keyword>
<dbReference type="GO" id="GO:0016413">
    <property type="term" value="F:O-acetyltransferase activity"/>
    <property type="evidence" value="ECO:0007669"/>
    <property type="project" value="TreeGrafter"/>
</dbReference>
<feature type="transmembrane region" description="Helical" evidence="7">
    <location>
        <begin position="334"/>
        <end position="354"/>
    </location>
</feature>
<dbReference type="Proteomes" id="UP000290092">
    <property type="component" value="Unassembled WGS sequence"/>
</dbReference>
<dbReference type="InterPro" id="IPR002656">
    <property type="entry name" value="Acyl_transf_3_dom"/>
</dbReference>
<sequence length="368" mass="44102">MYEKNIDYFRGFFASIIVLIHTYQILLLPLIYDPDSLLLKVVQSAGVDIVACFFLISGYSIANNLHSNYLKNNKNINIKIFIKSRFNRILPPFVYSIILLIIIVFIIQYFQLNGSELYRLAEDKYVPREKAIYDWEAILYNLLFLPSVVYNISTPSMNGPLWSINFEIYNYMLTACVFILFFNKYYSLKFIISLLIIISFFIFQFTYNNYINYSFLYFLLYYFIGLITYFIKLKQLLSIKRIKQLFIVFLFLILALMVYDINYFRAYQGIASFNTLTILSIFLILFYCIYLSEKKLYFSNLFFSVTKYSYTIYIIHFPLLLLSLSLFHKNIFKMNIFELTILISCILFFIFKFSKYSSYIVERKNYRK</sequence>
<evidence type="ECO:0000259" key="8">
    <source>
        <dbReference type="Pfam" id="PF01757"/>
    </source>
</evidence>
<comment type="caution">
    <text evidence="9">The sequence shown here is derived from an EMBL/GenBank/DDBJ whole genome shotgun (WGS) entry which is preliminary data.</text>
</comment>
<protein>
    <recommendedName>
        <fullName evidence="8">Acyltransferase 3 domain-containing protein</fullName>
    </recommendedName>
</protein>
<comment type="subcellular location">
    <subcellularLocation>
        <location evidence="1">Cell membrane</location>
        <topology evidence="1">Multi-pass membrane protein</topology>
    </subcellularLocation>
</comment>
<keyword evidence="6 7" id="KW-0472">Membrane</keyword>
<dbReference type="PANTHER" id="PTHR40074:SF2">
    <property type="entry name" value="O-ACETYLTRANSFERASE WECH"/>
    <property type="match status" value="1"/>
</dbReference>